<dbReference type="EMBL" id="MU275936">
    <property type="protein sequence ID" value="KAI0046038.1"/>
    <property type="molecule type" value="Genomic_DNA"/>
</dbReference>
<sequence length="647" mass="72796">MPTKGKPWERRCDVHYKEYVEMTKAYKDASDAVDALDVQGLLEDTRILESDDYDALKKTARRIQGYVEAIRVEKKGREIHHERFFLKMDDGHKMRIKHLERKMITAIQAFEALDIRAFGIREAREMSNWVRPYPVEDEAFQDSENAGDTMQMLGLMKSLLDLDATYAPPVPVHLAHYGNLIQKALARECDETWNVFLFLGETREAYLARQNPSGAPLDADVTRYLNVNYDTLMQFFRRILMHDPVLAESARDKVSFLDFITAPDTVSIETAQHLANGLRKRLGFGLLWWKDSVVEAAAMWPACGGSRPYAAANIQGHDLNNRFKIVGGWVYNTTHSKISKEAWWYVLDGTKPPPNAENRFVRLCNTFDDLETVLSLGALGMIPPPLFCTQLGLARERGVLSLLGVIVGDIVDSIIAPVGPIPTSKPGSTRGSIQWFEMEIRGYIFGAVRNGPNAFTDAFFAELRARPDLFIVITRSDTDPGRETRQFGGRALPQHRLRMFEAPPRPRKYGLGEWKIVRSAVGVLYGHSAPELVPGAPANRDIDGYITLLEEDAPGKGKWLFSFKKFPVTFFAIIDPHPNRPANALVRAVTWAALCAAGRAKGGRTPGKYEDACTKLMAAKKEELLGWVPEGVNKWTAQKGKESAWEW</sequence>
<reference evidence="1" key="1">
    <citation type="submission" date="2021-02" db="EMBL/GenBank/DDBJ databases">
        <authorList>
            <consortium name="DOE Joint Genome Institute"/>
            <person name="Ahrendt S."/>
            <person name="Looney B.P."/>
            <person name="Miyauchi S."/>
            <person name="Morin E."/>
            <person name="Drula E."/>
            <person name="Courty P.E."/>
            <person name="Chicoki N."/>
            <person name="Fauchery L."/>
            <person name="Kohler A."/>
            <person name="Kuo A."/>
            <person name="Labutti K."/>
            <person name="Pangilinan J."/>
            <person name="Lipzen A."/>
            <person name="Riley R."/>
            <person name="Andreopoulos W."/>
            <person name="He G."/>
            <person name="Johnson J."/>
            <person name="Barry K.W."/>
            <person name="Grigoriev I.V."/>
            <person name="Nagy L."/>
            <person name="Hibbett D."/>
            <person name="Henrissat B."/>
            <person name="Matheny P.B."/>
            <person name="Labbe J."/>
            <person name="Martin F."/>
        </authorList>
    </citation>
    <scope>NUCLEOTIDE SEQUENCE</scope>
    <source>
        <strain evidence="1">FP105234-sp</strain>
    </source>
</reference>
<gene>
    <name evidence="1" type="ORF">FA95DRAFT_1607254</name>
</gene>
<evidence type="ECO:0000313" key="2">
    <source>
        <dbReference type="Proteomes" id="UP000814033"/>
    </source>
</evidence>
<comment type="caution">
    <text evidence="1">The sequence shown here is derived from an EMBL/GenBank/DDBJ whole genome shotgun (WGS) entry which is preliminary data.</text>
</comment>
<proteinExistence type="predicted"/>
<name>A0ACB8RPK6_9AGAM</name>
<accession>A0ACB8RPK6</accession>
<evidence type="ECO:0000313" key="1">
    <source>
        <dbReference type="EMBL" id="KAI0046038.1"/>
    </source>
</evidence>
<dbReference type="Proteomes" id="UP000814033">
    <property type="component" value="Unassembled WGS sequence"/>
</dbReference>
<organism evidence="1 2">
    <name type="scientific">Auriscalpium vulgare</name>
    <dbReference type="NCBI Taxonomy" id="40419"/>
    <lineage>
        <taxon>Eukaryota</taxon>
        <taxon>Fungi</taxon>
        <taxon>Dikarya</taxon>
        <taxon>Basidiomycota</taxon>
        <taxon>Agaricomycotina</taxon>
        <taxon>Agaricomycetes</taxon>
        <taxon>Russulales</taxon>
        <taxon>Auriscalpiaceae</taxon>
        <taxon>Auriscalpium</taxon>
    </lineage>
</organism>
<keyword evidence="2" id="KW-1185">Reference proteome</keyword>
<reference evidence="1" key="2">
    <citation type="journal article" date="2022" name="New Phytol.">
        <title>Evolutionary transition to the ectomycorrhizal habit in the genomes of a hyperdiverse lineage of mushroom-forming fungi.</title>
        <authorList>
            <person name="Looney B."/>
            <person name="Miyauchi S."/>
            <person name="Morin E."/>
            <person name="Drula E."/>
            <person name="Courty P.E."/>
            <person name="Kohler A."/>
            <person name="Kuo A."/>
            <person name="LaButti K."/>
            <person name="Pangilinan J."/>
            <person name="Lipzen A."/>
            <person name="Riley R."/>
            <person name="Andreopoulos W."/>
            <person name="He G."/>
            <person name="Johnson J."/>
            <person name="Nolan M."/>
            <person name="Tritt A."/>
            <person name="Barry K.W."/>
            <person name="Grigoriev I.V."/>
            <person name="Nagy L.G."/>
            <person name="Hibbett D."/>
            <person name="Henrissat B."/>
            <person name="Matheny P.B."/>
            <person name="Labbe J."/>
            <person name="Martin F.M."/>
        </authorList>
    </citation>
    <scope>NUCLEOTIDE SEQUENCE</scope>
    <source>
        <strain evidence="1">FP105234-sp</strain>
    </source>
</reference>
<protein>
    <submittedName>
        <fullName evidence="1">Uncharacterized protein</fullName>
    </submittedName>
</protein>